<dbReference type="InterPro" id="IPR036138">
    <property type="entry name" value="PBP_dimer_sf"/>
</dbReference>
<dbReference type="GO" id="GO:0005886">
    <property type="term" value="C:plasma membrane"/>
    <property type="evidence" value="ECO:0007669"/>
    <property type="project" value="TreeGrafter"/>
</dbReference>
<feature type="domain" description="Penicillin-binding protein transpeptidase" evidence="5">
    <location>
        <begin position="261"/>
        <end position="569"/>
    </location>
</feature>
<dbReference type="GO" id="GO:0071555">
    <property type="term" value="P:cell wall organization"/>
    <property type="evidence" value="ECO:0007669"/>
    <property type="project" value="TreeGrafter"/>
</dbReference>
<feature type="transmembrane region" description="Helical" evidence="4">
    <location>
        <begin position="21"/>
        <end position="38"/>
    </location>
</feature>
<keyword evidence="4" id="KW-0812">Transmembrane</keyword>
<evidence type="ECO:0000256" key="4">
    <source>
        <dbReference type="SAM" id="Phobius"/>
    </source>
</evidence>
<keyword evidence="8" id="KW-1185">Reference proteome</keyword>
<dbReference type="Gene3D" id="3.40.710.10">
    <property type="entry name" value="DD-peptidase/beta-lactamase superfamily"/>
    <property type="match status" value="1"/>
</dbReference>
<feature type="domain" description="Penicillin-binding protein dimerisation" evidence="6">
    <location>
        <begin position="62"/>
        <end position="217"/>
    </location>
</feature>
<reference evidence="7" key="1">
    <citation type="journal article" date="2014" name="Int. J. Syst. Evol. Microbiol.">
        <title>Complete genome sequence of Corynebacterium casei LMG S-19264T (=DSM 44701T), isolated from a smear-ripened cheese.</title>
        <authorList>
            <consortium name="US DOE Joint Genome Institute (JGI-PGF)"/>
            <person name="Walter F."/>
            <person name="Albersmeier A."/>
            <person name="Kalinowski J."/>
            <person name="Ruckert C."/>
        </authorList>
    </citation>
    <scope>NUCLEOTIDE SEQUENCE</scope>
    <source>
        <strain evidence="7">CGMCC 1.16067</strain>
    </source>
</reference>
<accession>A0A917F0C9</accession>
<evidence type="ECO:0000259" key="6">
    <source>
        <dbReference type="Pfam" id="PF03717"/>
    </source>
</evidence>
<evidence type="ECO:0000313" key="7">
    <source>
        <dbReference type="EMBL" id="GGF37978.1"/>
    </source>
</evidence>
<organism evidence="7 8">
    <name type="scientific">Marmoricola endophyticus</name>
    <dbReference type="NCBI Taxonomy" id="2040280"/>
    <lineage>
        <taxon>Bacteria</taxon>
        <taxon>Bacillati</taxon>
        <taxon>Actinomycetota</taxon>
        <taxon>Actinomycetes</taxon>
        <taxon>Propionibacteriales</taxon>
        <taxon>Nocardioidaceae</taxon>
        <taxon>Marmoricola</taxon>
    </lineage>
</organism>
<dbReference type="Pfam" id="PF03717">
    <property type="entry name" value="PBP_dimer"/>
    <property type="match status" value="1"/>
</dbReference>
<dbReference type="GO" id="GO:0008658">
    <property type="term" value="F:penicillin binding"/>
    <property type="evidence" value="ECO:0007669"/>
    <property type="project" value="InterPro"/>
</dbReference>
<comment type="subcellular location">
    <subcellularLocation>
        <location evidence="1">Membrane</location>
    </subcellularLocation>
</comment>
<reference evidence="7" key="2">
    <citation type="submission" date="2020-09" db="EMBL/GenBank/DDBJ databases">
        <authorList>
            <person name="Sun Q."/>
            <person name="Zhou Y."/>
        </authorList>
    </citation>
    <scope>NUCLEOTIDE SEQUENCE</scope>
    <source>
        <strain evidence="7">CGMCC 1.16067</strain>
    </source>
</reference>
<dbReference type="Gene3D" id="3.30.450.330">
    <property type="match status" value="1"/>
</dbReference>
<proteinExistence type="inferred from homology"/>
<dbReference type="AlphaFoldDB" id="A0A917F0C9"/>
<dbReference type="InterPro" id="IPR005311">
    <property type="entry name" value="PBP_dimer"/>
</dbReference>
<protein>
    <submittedName>
        <fullName evidence="7">Cell division protein</fullName>
    </submittedName>
</protein>
<evidence type="ECO:0000256" key="2">
    <source>
        <dbReference type="ARBA" id="ARBA00007171"/>
    </source>
</evidence>
<dbReference type="PANTHER" id="PTHR30627">
    <property type="entry name" value="PEPTIDOGLYCAN D,D-TRANSPEPTIDASE"/>
    <property type="match status" value="1"/>
</dbReference>
<gene>
    <name evidence="7" type="ORF">GCM10011519_09410</name>
</gene>
<evidence type="ECO:0000256" key="1">
    <source>
        <dbReference type="ARBA" id="ARBA00004370"/>
    </source>
</evidence>
<keyword evidence="4" id="KW-1133">Transmembrane helix</keyword>
<comment type="caution">
    <text evidence="7">The sequence shown here is derived from an EMBL/GenBank/DDBJ whole genome shotgun (WGS) entry which is preliminary data.</text>
</comment>
<dbReference type="Proteomes" id="UP000649179">
    <property type="component" value="Unassembled WGS sequence"/>
</dbReference>
<dbReference type="SUPFAM" id="SSF56519">
    <property type="entry name" value="Penicillin binding protein dimerisation domain"/>
    <property type="match status" value="1"/>
</dbReference>
<keyword evidence="7" id="KW-0132">Cell division</keyword>
<sequence length="593" mass="62912">MSRGPEGAPGRRGTAHVRLRWLMVVVAMGLSLFGVRAFQLQGLDPKAYAAQAEAAGAVTAVLPARRGEIVDRKGGALAESVDGDMLVADPAQTKDHAAQIARILADDIDVDYFDTLTRLEKPKSRFQYLQRRVPSTVATAVVKKLNKAGLAGVYTKPDPLRTYPAKDVAANLVGVQAQGRDDKGKITGGAGLESAFDHLLSGKDGKETYEVGDGNRIPLGDNSTVKPVDGKDLKLTIDRDLQWYVQRVLRNAVESSRSDSGSAVVMDTKTGQVLSLADYPTFDPNDTSTADKSDLGSRALQDVYEPGSVSKVLTLSSLLDEGRLTPETKLVVPPQLDIGDRTIHDWFDHPAIHLTTTGVIARSSNIGTALASRQLSDEDMWQHLRSFGLGTRTEVGMPGETRGLLPDWHGWQPINHATIAFGQGVSVNTLQMASAVNTIANGGTYVSPSLIEGSATTDSGETVGTDHTTSHRVISAKAASQMAQMMEMVPNPETGTAPGAQVNGYRVSGKTGTAQRVGADGKGYDGTFTVSFAGFAPADKPRFTVYVVVQNPRNGGGGGSIGGPAFSKIQTYLLQRYGVAPTGTKSAALPIDW</sequence>
<keyword evidence="3 4" id="KW-0472">Membrane</keyword>
<name>A0A917F0C9_9ACTN</name>
<dbReference type="PANTHER" id="PTHR30627:SF1">
    <property type="entry name" value="PEPTIDOGLYCAN D,D-TRANSPEPTIDASE FTSI"/>
    <property type="match status" value="1"/>
</dbReference>
<dbReference type="InterPro" id="IPR050515">
    <property type="entry name" value="Beta-lactam/transpept"/>
</dbReference>
<comment type="similarity">
    <text evidence="2">Belongs to the transpeptidase family.</text>
</comment>
<dbReference type="InterPro" id="IPR012338">
    <property type="entry name" value="Beta-lactam/transpept-like"/>
</dbReference>
<evidence type="ECO:0000313" key="8">
    <source>
        <dbReference type="Proteomes" id="UP000649179"/>
    </source>
</evidence>
<evidence type="ECO:0000256" key="3">
    <source>
        <dbReference type="ARBA" id="ARBA00023136"/>
    </source>
</evidence>
<dbReference type="InterPro" id="IPR001460">
    <property type="entry name" value="PCN-bd_Tpept"/>
</dbReference>
<dbReference type="Gene3D" id="3.90.1310.10">
    <property type="entry name" value="Penicillin-binding protein 2a (Domain 2)"/>
    <property type="match status" value="1"/>
</dbReference>
<evidence type="ECO:0000259" key="5">
    <source>
        <dbReference type="Pfam" id="PF00905"/>
    </source>
</evidence>
<dbReference type="Pfam" id="PF00905">
    <property type="entry name" value="Transpeptidase"/>
    <property type="match status" value="1"/>
</dbReference>
<keyword evidence="7" id="KW-0131">Cell cycle</keyword>
<dbReference type="EMBL" id="BMKQ01000001">
    <property type="protein sequence ID" value="GGF37978.1"/>
    <property type="molecule type" value="Genomic_DNA"/>
</dbReference>
<dbReference type="SUPFAM" id="SSF56601">
    <property type="entry name" value="beta-lactamase/transpeptidase-like"/>
    <property type="match status" value="1"/>
</dbReference>
<dbReference type="GO" id="GO:0051301">
    <property type="term" value="P:cell division"/>
    <property type="evidence" value="ECO:0007669"/>
    <property type="project" value="UniProtKB-KW"/>
</dbReference>